<dbReference type="InterPro" id="IPR043130">
    <property type="entry name" value="CDP-OH_PTrfase_TM_dom"/>
</dbReference>
<reference evidence="7" key="1">
    <citation type="submission" date="2022-08" db="UniProtKB">
        <authorList>
            <consortium name="EnsemblMetazoa"/>
        </authorList>
    </citation>
    <scope>IDENTIFICATION</scope>
    <source>
        <strain evidence="7">EBRO</strain>
    </source>
</reference>
<dbReference type="InterPro" id="IPR027417">
    <property type="entry name" value="P-loop_NTPase"/>
</dbReference>
<keyword evidence="2" id="KW-0547">Nucleotide-binding</keyword>
<dbReference type="PROSITE" id="PS51194">
    <property type="entry name" value="HELICASE_CTER"/>
    <property type="match status" value="1"/>
</dbReference>
<dbReference type="GO" id="GO:0016787">
    <property type="term" value="F:hydrolase activity"/>
    <property type="evidence" value="ECO:0007669"/>
    <property type="project" value="UniProtKB-KW"/>
</dbReference>
<dbReference type="VEuPathDB" id="VectorBase:AATE012827"/>
<evidence type="ECO:0000256" key="5">
    <source>
        <dbReference type="ARBA" id="ARBA00022840"/>
    </source>
</evidence>
<dbReference type="InterPro" id="IPR014001">
    <property type="entry name" value="Helicase_ATP-bd"/>
</dbReference>
<dbReference type="SUPFAM" id="SSF52540">
    <property type="entry name" value="P-loop containing nucleoside triphosphate hydrolases"/>
    <property type="match status" value="2"/>
</dbReference>
<dbReference type="GO" id="GO:0016780">
    <property type="term" value="F:phosphotransferase activity, for other substituted phosphate groups"/>
    <property type="evidence" value="ECO:0007669"/>
    <property type="project" value="InterPro"/>
</dbReference>
<dbReference type="SMART" id="SM00490">
    <property type="entry name" value="HELICc"/>
    <property type="match status" value="1"/>
</dbReference>
<dbReference type="Pfam" id="PF07717">
    <property type="entry name" value="OB_NTP_bind"/>
    <property type="match status" value="1"/>
</dbReference>
<keyword evidence="3" id="KW-0378">Hydrolase</keyword>
<dbReference type="STRING" id="41427.A0A182J7H8"/>
<dbReference type="GO" id="GO:0003724">
    <property type="term" value="F:RNA helicase activity"/>
    <property type="evidence" value="ECO:0007669"/>
    <property type="project" value="UniProtKB-EC"/>
</dbReference>
<dbReference type="GO" id="GO:0003723">
    <property type="term" value="F:RNA binding"/>
    <property type="evidence" value="ECO:0007669"/>
    <property type="project" value="TreeGrafter"/>
</dbReference>
<dbReference type="EC" id="3.6.4.13" evidence="1"/>
<sequence>MSTTSRVPKFLKPDDESFASERDAAPTDDHVTSFVFNAHQSLNLAAQRERLPIRQYRDQILHSLENHQTLVLVGETGSGKSTQVPQVSKILLSLLFALIVFFLWMDVNLYIRIQQYPIRDTDPFLVAANSTLQLLRPVAGGSHPSTVTSPLLAPSSSMPLSTRHIVRYEDVAWVGCDLNPLCDVTVKAMMLDHTNHYLFAPIATIVDNLAGFSKGDLVTPNMISVFHVFVAIAAGRMVASDSLGYRRIGVVLFQFRTFLDDLDGHVARAKKNIRGERSDIGSAGYYIDGICDGLGCIALMVGAFVFLKNNPPRRGYTQLQSIIPVSESKGSGESGVIYKVKVTTKKVARKVLFYTGMLMLSSTGWNRYIAIYQDMLERENVTPTQYLHQESVFRSTGFFCVAWLWRIFNVHALLHFLLLSIFCDKLWEYLRAVQYAGYVALLVVISVAEMHLLGVQTFIYKSLTYLYEFGWHTKGLIGITEPRRISAITLADRVATERGELCGETVGVSIRFVSRCDPERTKIKYMTEGILLREMLADPLLTQYGVIMLDEAHERSTLTDTALGLLKKIARKRPQLRIIVSSATVDAEMFRDFFNLKPKGGKDTAVILTVEGRMYAQEIFYLQAPCADYVKETVATVMKIHRAEPRGDVLAFLTGQEEVLRAVDLLREHLEMGGKDDMQILPMYGTLSNTDQLKVFFTAPKGVRKVVLATNIAETSVTIPGIVYVIDCGFVKLKWYSADSTTDSLVVVPVSKAAAEQRAGRAGRIRSGKVYRLYTEEAWEKLPDHTPPEMRRSDLCSTVLFLKALGIDNILRFTFPSAPPAKNLLACLETLYALEALDADGALTSPVGYFLAEMAIPPMMAKMLYKAGEMGCSEEIVVIIAMLQVQSVFSKPAGGQAAIRARIAKRNFEVAEGDLITLLNVYCAFVEAGRTKEFCGRHFLIYRNLKRAHEIKTQLTRALERELNIPLLSCHGNVETLCRCVVAGFFPYAAYLHHSGVYRTVRGNTELSIHPLSALYTEQQPQWVVFGELIHTTKLFMKDITVIQQHWLTEIAPHYYHKVTVHDRL</sequence>
<dbReference type="SMART" id="SM00487">
    <property type="entry name" value="DEXDc"/>
    <property type="match status" value="1"/>
</dbReference>
<dbReference type="Pfam" id="PF04408">
    <property type="entry name" value="WHD_HA2"/>
    <property type="match status" value="1"/>
</dbReference>
<evidence type="ECO:0000256" key="1">
    <source>
        <dbReference type="ARBA" id="ARBA00012552"/>
    </source>
</evidence>
<dbReference type="GO" id="GO:0016020">
    <property type="term" value="C:membrane"/>
    <property type="evidence" value="ECO:0007669"/>
    <property type="project" value="InterPro"/>
</dbReference>
<dbReference type="CDD" id="cd18791">
    <property type="entry name" value="SF2_C_RHA"/>
    <property type="match status" value="1"/>
</dbReference>
<dbReference type="PANTHER" id="PTHR18934:SF136">
    <property type="entry name" value="ATP-DEPENDENT RNA HELICASE DHX35-RELATED"/>
    <property type="match status" value="1"/>
</dbReference>
<dbReference type="InterPro" id="IPR001650">
    <property type="entry name" value="Helicase_C-like"/>
</dbReference>
<dbReference type="GO" id="GO:0071013">
    <property type="term" value="C:catalytic step 2 spliceosome"/>
    <property type="evidence" value="ECO:0007669"/>
    <property type="project" value="TreeGrafter"/>
</dbReference>
<dbReference type="EnsemblMetazoa" id="AATE012827-RA">
    <property type="protein sequence ID" value="AATE012827-PA.1"/>
    <property type="gene ID" value="AATE012827"/>
</dbReference>
<evidence type="ECO:0000256" key="3">
    <source>
        <dbReference type="ARBA" id="ARBA00022801"/>
    </source>
</evidence>
<organism evidence="7">
    <name type="scientific">Anopheles atroparvus</name>
    <name type="common">European mosquito</name>
    <dbReference type="NCBI Taxonomy" id="41427"/>
    <lineage>
        <taxon>Eukaryota</taxon>
        <taxon>Metazoa</taxon>
        <taxon>Ecdysozoa</taxon>
        <taxon>Arthropoda</taxon>
        <taxon>Hexapoda</taxon>
        <taxon>Insecta</taxon>
        <taxon>Pterygota</taxon>
        <taxon>Neoptera</taxon>
        <taxon>Endopterygota</taxon>
        <taxon>Diptera</taxon>
        <taxon>Nematocera</taxon>
        <taxon>Culicoidea</taxon>
        <taxon>Culicidae</taxon>
        <taxon>Anophelinae</taxon>
        <taxon>Anopheles</taxon>
    </lineage>
</organism>
<dbReference type="InterPro" id="IPR011709">
    <property type="entry name" value="DEAD-box_helicase_OB_fold"/>
</dbReference>
<dbReference type="PANTHER" id="PTHR18934">
    <property type="entry name" value="ATP-DEPENDENT RNA HELICASE"/>
    <property type="match status" value="1"/>
</dbReference>
<name>A0A182J7H8_ANOAO</name>
<dbReference type="Pfam" id="PF01066">
    <property type="entry name" value="CDP-OH_P_transf"/>
    <property type="match status" value="1"/>
</dbReference>
<dbReference type="Pfam" id="PF00271">
    <property type="entry name" value="Helicase_C"/>
    <property type="match status" value="1"/>
</dbReference>
<dbReference type="PROSITE" id="PS00690">
    <property type="entry name" value="DEAH_ATP_HELICASE"/>
    <property type="match status" value="1"/>
</dbReference>
<dbReference type="GO" id="GO:0008654">
    <property type="term" value="P:phospholipid biosynthetic process"/>
    <property type="evidence" value="ECO:0007669"/>
    <property type="project" value="InterPro"/>
</dbReference>
<comment type="catalytic activity">
    <reaction evidence="6">
        <text>ATP + H2O = ADP + phosphate + H(+)</text>
        <dbReference type="Rhea" id="RHEA:13065"/>
        <dbReference type="ChEBI" id="CHEBI:15377"/>
        <dbReference type="ChEBI" id="CHEBI:15378"/>
        <dbReference type="ChEBI" id="CHEBI:30616"/>
        <dbReference type="ChEBI" id="CHEBI:43474"/>
        <dbReference type="ChEBI" id="CHEBI:456216"/>
        <dbReference type="EC" id="3.6.4.13"/>
    </reaction>
</comment>
<keyword evidence="4" id="KW-0347">Helicase</keyword>
<proteinExistence type="predicted"/>
<dbReference type="InterPro" id="IPR048333">
    <property type="entry name" value="HA2_WH"/>
</dbReference>
<dbReference type="Gene3D" id="1.20.120.1760">
    <property type="match status" value="1"/>
</dbReference>
<dbReference type="Gene3D" id="1.20.120.1080">
    <property type="match status" value="1"/>
</dbReference>
<dbReference type="Gene3D" id="3.40.50.300">
    <property type="entry name" value="P-loop containing nucleotide triphosphate hydrolases"/>
    <property type="match status" value="3"/>
</dbReference>
<protein>
    <recommendedName>
        <fullName evidence="1">RNA helicase</fullName>
        <ecNumber evidence="1">3.6.4.13</ecNumber>
    </recommendedName>
</protein>
<dbReference type="FunFam" id="3.40.50.300:FF:000145">
    <property type="entry name" value="probable ATP-dependent RNA helicase DHX40"/>
    <property type="match status" value="1"/>
</dbReference>
<dbReference type="InterPro" id="IPR007502">
    <property type="entry name" value="Helicase-assoc_dom"/>
</dbReference>
<dbReference type="SMART" id="SM00847">
    <property type="entry name" value="HA2"/>
    <property type="match status" value="1"/>
</dbReference>
<dbReference type="GO" id="GO:0005524">
    <property type="term" value="F:ATP binding"/>
    <property type="evidence" value="ECO:0007669"/>
    <property type="project" value="UniProtKB-KW"/>
</dbReference>
<dbReference type="Pfam" id="PF21010">
    <property type="entry name" value="HA2_C"/>
    <property type="match status" value="1"/>
</dbReference>
<dbReference type="AlphaFoldDB" id="A0A182J7H8"/>
<evidence type="ECO:0000313" key="7">
    <source>
        <dbReference type="EnsemblMetazoa" id="AATE012827-PA.1"/>
    </source>
</evidence>
<evidence type="ECO:0000256" key="6">
    <source>
        <dbReference type="ARBA" id="ARBA00047984"/>
    </source>
</evidence>
<accession>A0A182J7H8</accession>
<dbReference type="PROSITE" id="PS51192">
    <property type="entry name" value="HELICASE_ATP_BIND_1"/>
    <property type="match status" value="1"/>
</dbReference>
<evidence type="ECO:0000256" key="4">
    <source>
        <dbReference type="ARBA" id="ARBA00022806"/>
    </source>
</evidence>
<keyword evidence="5" id="KW-0067">ATP-binding</keyword>
<evidence type="ECO:0000256" key="2">
    <source>
        <dbReference type="ARBA" id="ARBA00022741"/>
    </source>
</evidence>
<dbReference type="InterPro" id="IPR002464">
    <property type="entry name" value="DNA/RNA_helicase_DEAH_CS"/>
</dbReference>
<dbReference type="InterPro" id="IPR000462">
    <property type="entry name" value="CDP-OH_P_trans"/>
</dbReference>